<reference evidence="4" key="1">
    <citation type="submission" date="2022-11" db="UniProtKB">
        <authorList>
            <consortium name="EnsemblMetazoa"/>
        </authorList>
    </citation>
    <scope>IDENTIFICATION</scope>
</reference>
<sequence>MGKRKEERQSSPHVDVGEEEFSKDSSSSSHKKHKKHKHHKKHHKHKRGHHDSSSPLRSPEPVLSSEPIMSDPSGKPQLKLKIKIGGQTLGTKSYDKVISPRFSSEDEDEDEDEDDDMEEADIEEAGDDDEEEEEEEEDMEDVEAEQVEVVQDDEDEGERFTPWQDQTPPASIHGSPSENPDEEEAWLDALEAGQLDDYGEIKRDKDPSLLTARQRAMLHGMSAEEEKQLLQLPSGAKPPEMTVEMLEKKAEKAQKRRAQAHKKVEEHKKQTIARLLKKQDSKLKGMKARSRRGADSPRIRYVSNMHRVTLSFPLGMHYPLDKQVAQAPKPVVVCGAAGCSNPKKYSCSKTGIPLCSLECYKRNLVAVQPVTCAS</sequence>
<dbReference type="OrthoDB" id="2021186at2759"/>
<organism evidence="4 5">
    <name type="scientific">Patiria miniata</name>
    <name type="common">Bat star</name>
    <name type="synonym">Asterina miniata</name>
    <dbReference type="NCBI Taxonomy" id="46514"/>
    <lineage>
        <taxon>Eukaryota</taxon>
        <taxon>Metazoa</taxon>
        <taxon>Echinodermata</taxon>
        <taxon>Eleutherozoa</taxon>
        <taxon>Asterozoa</taxon>
        <taxon>Asteroidea</taxon>
        <taxon>Valvatacea</taxon>
        <taxon>Valvatida</taxon>
        <taxon>Asterinidae</taxon>
        <taxon>Patiria</taxon>
    </lineage>
</organism>
<dbReference type="PANTHER" id="PTHR21561">
    <property type="entry name" value="INO80 COMPLEX SUBUNIT B"/>
    <property type="match status" value="1"/>
</dbReference>
<feature type="compositionally biased region" description="Basic residues" evidence="2">
    <location>
        <begin position="29"/>
        <end position="49"/>
    </location>
</feature>
<keyword evidence="1" id="KW-0175">Coiled coil</keyword>
<evidence type="ECO:0000313" key="4">
    <source>
        <dbReference type="EnsemblMetazoa" id="XP_038058253.1"/>
    </source>
</evidence>
<feature type="coiled-coil region" evidence="1">
    <location>
        <begin position="243"/>
        <end position="270"/>
    </location>
</feature>
<evidence type="ECO:0000256" key="1">
    <source>
        <dbReference type="SAM" id="Coils"/>
    </source>
</evidence>
<dbReference type="EnsemblMetazoa" id="XM_038202325.1">
    <property type="protein sequence ID" value="XP_038058253.1"/>
    <property type="gene ID" value="LOC119729659"/>
</dbReference>
<dbReference type="GeneID" id="119729659"/>
<name>A0A914A341_PATMI</name>
<dbReference type="Pfam" id="PF04795">
    <property type="entry name" value="PAPA-1"/>
    <property type="match status" value="1"/>
</dbReference>
<dbReference type="CDD" id="cd23021">
    <property type="entry name" value="zf-HIT_IN80B"/>
    <property type="match status" value="1"/>
</dbReference>
<dbReference type="InterPro" id="IPR007529">
    <property type="entry name" value="Znf_HIT"/>
</dbReference>
<dbReference type="AlphaFoldDB" id="A0A914A341"/>
<dbReference type="GO" id="GO:0006338">
    <property type="term" value="P:chromatin remodeling"/>
    <property type="evidence" value="ECO:0007669"/>
    <property type="project" value="InterPro"/>
</dbReference>
<dbReference type="SMART" id="SM01406">
    <property type="entry name" value="PAPA-1"/>
    <property type="match status" value="1"/>
</dbReference>
<dbReference type="GO" id="GO:0031011">
    <property type="term" value="C:Ino80 complex"/>
    <property type="evidence" value="ECO:0007669"/>
    <property type="project" value="InterPro"/>
</dbReference>
<keyword evidence="5" id="KW-1185">Reference proteome</keyword>
<feature type="compositionally biased region" description="Acidic residues" evidence="2">
    <location>
        <begin position="105"/>
        <end position="157"/>
    </location>
</feature>
<dbReference type="RefSeq" id="XP_038058253.1">
    <property type="nucleotide sequence ID" value="XM_038202325.1"/>
</dbReference>
<dbReference type="InterPro" id="IPR006880">
    <property type="entry name" value="INO80B_C"/>
</dbReference>
<evidence type="ECO:0000313" key="5">
    <source>
        <dbReference type="Proteomes" id="UP000887568"/>
    </source>
</evidence>
<dbReference type="Pfam" id="PF04438">
    <property type="entry name" value="zf-HIT"/>
    <property type="match status" value="1"/>
</dbReference>
<accession>A0A914A341</accession>
<feature type="region of interest" description="Disordered" evidence="2">
    <location>
        <begin position="1"/>
        <end position="208"/>
    </location>
</feature>
<feature type="domain" description="INO80 complex subunit B-like conserved region" evidence="3">
    <location>
        <begin position="244"/>
        <end position="316"/>
    </location>
</feature>
<feature type="compositionally biased region" description="Polar residues" evidence="2">
    <location>
        <begin position="163"/>
        <end position="178"/>
    </location>
</feature>
<dbReference type="OMA" id="MPCGVIG"/>
<feature type="compositionally biased region" description="Basic and acidic residues" evidence="2">
    <location>
        <begin position="1"/>
        <end position="10"/>
    </location>
</feature>
<evidence type="ECO:0000259" key="3">
    <source>
        <dbReference type="SMART" id="SM01406"/>
    </source>
</evidence>
<protein>
    <recommendedName>
        <fullName evidence="3">INO80 complex subunit B-like conserved region domain-containing protein</fullName>
    </recommendedName>
</protein>
<proteinExistence type="predicted"/>
<dbReference type="PANTHER" id="PTHR21561:SF12">
    <property type="entry name" value="INO80 COMPLEX SUBUNIT B"/>
    <property type="match status" value="1"/>
</dbReference>
<dbReference type="Proteomes" id="UP000887568">
    <property type="component" value="Unplaced"/>
</dbReference>
<dbReference type="InterPro" id="IPR029523">
    <property type="entry name" value="INO80B/Ies2"/>
</dbReference>
<evidence type="ECO:0000256" key="2">
    <source>
        <dbReference type="SAM" id="MobiDB-lite"/>
    </source>
</evidence>